<accession>A0A8H3BIS4</accession>
<feature type="compositionally biased region" description="Pro residues" evidence="2">
    <location>
        <begin position="21"/>
        <end position="31"/>
    </location>
</feature>
<dbReference type="AlphaFoldDB" id="A0A8H3BIS4"/>
<evidence type="ECO:0000256" key="2">
    <source>
        <dbReference type="SAM" id="MobiDB-lite"/>
    </source>
</evidence>
<feature type="region of interest" description="Disordered" evidence="2">
    <location>
        <begin position="1"/>
        <end position="86"/>
    </location>
</feature>
<dbReference type="InterPro" id="IPR027417">
    <property type="entry name" value="P-loop_NTPase"/>
</dbReference>
<dbReference type="PANTHER" id="PTHR10039">
    <property type="entry name" value="AMELOGENIN"/>
    <property type="match status" value="1"/>
</dbReference>
<feature type="domain" description="NACHT" evidence="3">
    <location>
        <begin position="282"/>
        <end position="430"/>
    </location>
</feature>
<proteinExistence type="predicted"/>
<name>A0A8H3BIS4_9AGAM</name>
<dbReference type="InterPro" id="IPR056884">
    <property type="entry name" value="NPHP3-like_N"/>
</dbReference>
<dbReference type="Gene3D" id="3.40.50.300">
    <property type="entry name" value="P-loop containing nucleotide triphosphate hydrolases"/>
    <property type="match status" value="1"/>
</dbReference>
<comment type="caution">
    <text evidence="4">The sequence shown here is derived from an EMBL/GenBank/DDBJ whole genome shotgun (WGS) entry which is preliminary data.</text>
</comment>
<dbReference type="SUPFAM" id="SSF52540">
    <property type="entry name" value="P-loop containing nucleoside triphosphate hydrolases"/>
    <property type="match status" value="1"/>
</dbReference>
<dbReference type="PROSITE" id="PS50837">
    <property type="entry name" value="NACHT"/>
    <property type="match status" value="1"/>
</dbReference>
<organism evidence="4 5">
    <name type="scientific">Rhizoctonia solani</name>
    <dbReference type="NCBI Taxonomy" id="456999"/>
    <lineage>
        <taxon>Eukaryota</taxon>
        <taxon>Fungi</taxon>
        <taxon>Dikarya</taxon>
        <taxon>Basidiomycota</taxon>
        <taxon>Agaricomycotina</taxon>
        <taxon>Agaricomycetes</taxon>
        <taxon>Cantharellales</taxon>
        <taxon>Ceratobasidiaceae</taxon>
        <taxon>Rhizoctonia</taxon>
    </lineage>
</organism>
<dbReference type="PANTHER" id="PTHR10039:SF14">
    <property type="entry name" value="NACHT DOMAIN-CONTAINING PROTEIN"/>
    <property type="match status" value="1"/>
</dbReference>
<sequence>MGKDKEKSRQNTRPYTRSRPPSRPPSPPPNSIGPSRSPALLYPTAARGGSSFGMDGQSQIATIGSTDPRPGRVSYPPPLGSKKGRKHSSVFARLGSVLKKSASATGVLKPLVDGIEEVTDIFQNFGLSDSEPRLLFEHLDDLLGKLSKCIANQETIDITGCIQQICGEAQIEIDRVKTRHTEQSHSRHGNVLKDTEDLLRCCRQVNEMIVCLALNIDVSAFRVVNEYITESRLTGLKQKATMSGIYNSAESDELGRRLCTDHTRVEVIKSIMEWAHQTGPAQAYWLNGMAGTGKTTISYTLCEKLKGSNMLGASFFCSRSLPQCRDVNLILPLIAYQLARFSSPFRCLLARELEMDPDIHAKALKVQFENMIVKPLQEAQHTLLGLKVVIVIDALDECESSQGVRQLLDLLIKEELNLPIKIFLSSRPESEIYPKMNAFKGKNPRPHLILHVCLD</sequence>
<evidence type="ECO:0000256" key="1">
    <source>
        <dbReference type="ARBA" id="ARBA00022737"/>
    </source>
</evidence>
<evidence type="ECO:0000259" key="3">
    <source>
        <dbReference type="PROSITE" id="PS50837"/>
    </source>
</evidence>
<protein>
    <recommendedName>
        <fullName evidence="3">NACHT domain-containing protein</fullName>
    </recommendedName>
</protein>
<feature type="compositionally biased region" description="Polar residues" evidence="2">
    <location>
        <begin position="56"/>
        <end position="65"/>
    </location>
</feature>
<reference evidence="4" key="1">
    <citation type="submission" date="2021-01" db="EMBL/GenBank/DDBJ databases">
        <authorList>
            <person name="Kaushik A."/>
        </authorList>
    </citation>
    <scope>NUCLEOTIDE SEQUENCE</scope>
    <source>
        <strain evidence="4">AG3-T5</strain>
    </source>
</reference>
<dbReference type="Proteomes" id="UP000663841">
    <property type="component" value="Unassembled WGS sequence"/>
</dbReference>
<dbReference type="InterPro" id="IPR007111">
    <property type="entry name" value="NACHT_NTPase"/>
</dbReference>
<dbReference type="EMBL" id="CAJMWW010000203">
    <property type="protein sequence ID" value="CAE6457161.1"/>
    <property type="molecule type" value="Genomic_DNA"/>
</dbReference>
<keyword evidence="1" id="KW-0677">Repeat</keyword>
<gene>
    <name evidence="4" type="ORF">RDB_LOCUS141859</name>
</gene>
<evidence type="ECO:0000313" key="4">
    <source>
        <dbReference type="EMBL" id="CAE6457161.1"/>
    </source>
</evidence>
<evidence type="ECO:0000313" key="5">
    <source>
        <dbReference type="Proteomes" id="UP000663841"/>
    </source>
</evidence>
<dbReference type="Pfam" id="PF24883">
    <property type="entry name" value="NPHP3_N"/>
    <property type="match status" value="1"/>
</dbReference>